<feature type="region of interest" description="Disordered" evidence="1">
    <location>
        <begin position="56"/>
        <end position="81"/>
    </location>
</feature>
<evidence type="ECO:0000313" key="2">
    <source>
        <dbReference type="EMBL" id="KAG1301451.1"/>
    </source>
</evidence>
<dbReference type="Proteomes" id="UP000716291">
    <property type="component" value="Unassembled WGS sequence"/>
</dbReference>
<gene>
    <name evidence="2" type="ORF">G6F64_011790</name>
</gene>
<protein>
    <submittedName>
        <fullName evidence="2">Uncharacterized protein</fullName>
    </submittedName>
</protein>
<evidence type="ECO:0000313" key="3">
    <source>
        <dbReference type="Proteomes" id="UP000716291"/>
    </source>
</evidence>
<dbReference type="OrthoDB" id="2289105at2759"/>
<reference evidence="2" key="1">
    <citation type="journal article" date="2020" name="Microb. Genom.">
        <title>Genetic diversity of clinical and environmental Mucorales isolates obtained from an investigation of mucormycosis cases among solid organ transplant recipients.</title>
        <authorList>
            <person name="Nguyen M.H."/>
            <person name="Kaul D."/>
            <person name="Muto C."/>
            <person name="Cheng S.J."/>
            <person name="Richter R.A."/>
            <person name="Bruno V.M."/>
            <person name="Liu G."/>
            <person name="Beyhan S."/>
            <person name="Sundermann A.J."/>
            <person name="Mounaud S."/>
            <person name="Pasculle A.W."/>
            <person name="Nierman W.C."/>
            <person name="Driscoll E."/>
            <person name="Cumbie R."/>
            <person name="Clancy C.J."/>
            <person name="Dupont C.L."/>
        </authorList>
    </citation>
    <scope>NUCLEOTIDE SEQUENCE</scope>
    <source>
        <strain evidence="2">GL11</strain>
    </source>
</reference>
<sequence length="481" mass="54774">MVALAIGLSTQTNMSDAEAMQRDIGSACEKQPTFKKKGKLFVEIVENLIDMNCMKTRQEQGQEQEQEGSENEGQDSDHNNVDVNIQLPTTVRIDKIADTITDHGELNVVNNKRPLPFTDIFNNATVTPITSTTPLASTSINKGSNTYVFDPPCTPTERPHMPKIRKGELETLDQLFVFGTQYCISDPLCKTEYNNNKEQQLNNSSLCSLGLLDDLIFLLRKVPYDDFLNQVWNWKGDPKIDDQSKNFLIVCKHILSTFHLVHQTPPMHVVNHERSFFCESILPGLLALSKMIKFIEFKWCEAKYKATKQLYLKDGNYDGRSTPPAKYIDALGILKTHNNMEMVVVESASGMVEEHTTHSLEDSVKILECNVAALREEACHYENASLETFRKLGAYGVQIIKTQVTLSKTMIHDKNRWKSIEMRSAQIPRTWDDRLLILKYLELLGTLYIELLHAQEVESKLLEERVNVDRPSGPFVRSIME</sequence>
<evidence type="ECO:0000256" key="1">
    <source>
        <dbReference type="SAM" id="MobiDB-lite"/>
    </source>
</evidence>
<keyword evidence="3" id="KW-1185">Reference proteome</keyword>
<dbReference type="AlphaFoldDB" id="A0A9P7BM21"/>
<proteinExistence type="predicted"/>
<organism evidence="2 3">
    <name type="scientific">Rhizopus oryzae</name>
    <name type="common">Mucormycosis agent</name>
    <name type="synonym">Rhizopus arrhizus var. delemar</name>
    <dbReference type="NCBI Taxonomy" id="64495"/>
    <lineage>
        <taxon>Eukaryota</taxon>
        <taxon>Fungi</taxon>
        <taxon>Fungi incertae sedis</taxon>
        <taxon>Mucoromycota</taxon>
        <taxon>Mucoromycotina</taxon>
        <taxon>Mucoromycetes</taxon>
        <taxon>Mucorales</taxon>
        <taxon>Mucorineae</taxon>
        <taxon>Rhizopodaceae</taxon>
        <taxon>Rhizopus</taxon>
    </lineage>
</organism>
<dbReference type="EMBL" id="JAANQT010003081">
    <property type="protein sequence ID" value="KAG1301451.1"/>
    <property type="molecule type" value="Genomic_DNA"/>
</dbReference>
<name>A0A9P7BM21_RHIOR</name>
<accession>A0A9P7BM21</accession>
<comment type="caution">
    <text evidence="2">The sequence shown here is derived from an EMBL/GenBank/DDBJ whole genome shotgun (WGS) entry which is preliminary data.</text>
</comment>
<feature type="compositionally biased region" description="Acidic residues" evidence="1">
    <location>
        <begin position="62"/>
        <end position="74"/>
    </location>
</feature>